<proteinExistence type="predicted"/>
<reference evidence="2" key="1">
    <citation type="journal article" date="2014" name="Front. Microbiol.">
        <title>High frequency of phylogenetically diverse reductive dehalogenase-homologous genes in deep subseafloor sedimentary metagenomes.</title>
        <authorList>
            <person name="Kawai M."/>
            <person name="Futagami T."/>
            <person name="Toyoda A."/>
            <person name="Takaki Y."/>
            <person name="Nishi S."/>
            <person name="Hori S."/>
            <person name="Arai W."/>
            <person name="Tsubouchi T."/>
            <person name="Morono Y."/>
            <person name="Uchiyama I."/>
            <person name="Ito T."/>
            <person name="Fujiyama A."/>
            <person name="Inagaki F."/>
            <person name="Takami H."/>
        </authorList>
    </citation>
    <scope>NUCLEOTIDE SEQUENCE</scope>
    <source>
        <strain evidence="2">Expedition CK06-06</strain>
    </source>
</reference>
<name>X1L366_9ZZZZ</name>
<accession>X1L366</accession>
<sequence>MVETEVQHKTRSNTADIPKSQKVILETYKKDAGVYDKDVSSSEAP</sequence>
<dbReference type="EMBL" id="BARV01009220">
    <property type="protein sequence ID" value="GAI13787.1"/>
    <property type="molecule type" value="Genomic_DNA"/>
</dbReference>
<gene>
    <name evidence="2" type="ORF">S06H3_18263</name>
</gene>
<protein>
    <submittedName>
        <fullName evidence="2">Uncharacterized protein</fullName>
    </submittedName>
</protein>
<dbReference type="AlphaFoldDB" id="X1L366"/>
<evidence type="ECO:0000313" key="2">
    <source>
        <dbReference type="EMBL" id="GAI13787.1"/>
    </source>
</evidence>
<comment type="caution">
    <text evidence="2">The sequence shown here is derived from an EMBL/GenBank/DDBJ whole genome shotgun (WGS) entry which is preliminary data.</text>
</comment>
<organism evidence="2">
    <name type="scientific">marine sediment metagenome</name>
    <dbReference type="NCBI Taxonomy" id="412755"/>
    <lineage>
        <taxon>unclassified sequences</taxon>
        <taxon>metagenomes</taxon>
        <taxon>ecological metagenomes</taxon>
    </lineage>
</organism>
<feature type="non-terminal residue" evidence="2">
    <location>
        <position position="45"/>
    </location>
</feature>
<evidence type="ECO:0000256" key="1">
    <source>
        <dbReference type="SAM" id="MobiDB-lite"/>
    </source>
</evidence>
<feature type="region of interest" description="Disordered" evidence="1">
    <location>
        <begin position="1"/>
        <end position="20"/>
    </location>
</feature>